<dbReference type="STRING" id="317010.RU96_GL000255"/>
<dbReference type="InterPro" id="IPR001509">
    <property type="entry name" value="Epimerase_deHydtase"/>
</dbReference>
<dbReference type="Gene3D" id="3.90.25.10">
    <property type="entry name" value="UDP-galactose 4-epimerase, domain 1"/>
    <property type="match status" value="1"/>
</dbReference>
<gene>
    <name evidence="3" type="ORF">RU96_GL000255</name>
</gene>
<dbReference type="PRINTS" id="PR01713">
    <property type="entry name" value="NUCEPIMERASE"/>
</dbReference>
<dbReference type="AlphaFoldDB" id="A0A1L8RAJ3"/>
<organism evidence="3 4">
    <name type="scientific">Enterococcus canintestini</name>
    <dbReference type="NCBI Taxonomy" id="317010"/>
    <lineage>
        <taxon>Bacteria</taxon>
        <taxon>Bacillati</taxon>
        <taxon>Bacillota</taxon>
        <taxon>Bacilli</taxon>
        <taxon>Lactobacillales</taxon>
        <taxon>Enterococcaceae</taxon>
        <taxon>Enterococcus</taxon>
    </lineage>
</organism>
<dbReference type="InterPro" id="IPR036291">
    <property type="entry name" value="NAD(P)-bd_dom_sf"/>
</dbReference>
<comment type="caution">
    <text evidence="3">The sequence shown here is derived from an EMBL/GenBank/DDBJ whole genome shotgun (WGS) entry which is preliminary data.</text>
</comment>
<dbReference type="Proteomes" id="UP000182835">
    <property type="component" value="Unassembled WGS sequence"/>
</dbReference>
<evidence type="ECO:0000256" key="1">
    <source>
        <dbReference type="ARBA" id="ARBA00007637"/>
    </source>
</evidence>
<evidence type="ECO:0000313" key="3">
    <source>
        <dbReference type="EMBL" id="OJG16788.1"/>
    </source>
</evidence>
<protein>
    <submittedName>
        <fullName evidence="3">Epimerase</fullName>
    </submittedName>
</protein>
<proteinExistence type="inferred from homology"/>
<dbReference type="RefSeq" id="WP_071863735.1">
    <property type="nucleotide sequence ID" value="NZ_JBHLVQ010000015.1"/>
</dbReference>
<evidence type="ECO:0000313" key="4">
    <source>
        <dbReference type="Proteomes" id="UP000182835"/>
    </source>
</evidence>
<sequence>MKYLITGGAGFIGSSLAKKLVDNGHEVTVIDDLSMGKKENLDTEKVYFIKGDIRDNELMEQVFEKTQFDYVFLLAAIASVADSIQRPIETHEVNLDANLNILKLIKEKQNDIKRVVFASSAAVYGDEPTLPKKENSQIKPLSPYAIDKFASEQFVLLYNNLYGVPASVVRFFNVYGMNQNPESPYSGVLSIITDKFKQKLAGKDAVFNVYGDGNQERDFVFIEDVIQALMLVSESESSRGNVYNVGTGIATSLNRIIEIYNDYFKISMKLNYLPSRDGDIRYSYADISSLQNLGYVPIYSIVKGIHSYLKKELENL</sequence>
<dbReference type="Gene3D" id="3.40.50.720">
    <property type="entry name" value="NAD(P)-binding Rossmann-like Domain"/>
    <property type="match status" value="1"/>
</dbReference>
<name>A0A1L8RAJ3_9ENTE</name>
<dbReference type="EMBL" id="JXKG01000001">
    <property type="protein sequence ID" value="OJG16788.1"/>
    <property type="molecule type" value="Genomic_DNA"/>
</dbReference>
<comment type="similarity">
    <text evidence="1">Belongs to the NAD(P)-dependent epimerase/dehydratase family.</text>
</comment>
<dbReference type="SUPFAM" id="SSF51735">
    <property type="entry name" value="NAD(P)-binding Rossmann-fold domains"/>
    <property type="match status" value="1"/>
</dbReference>
<feature type="domain" description="NAD-dependent epimerase/dehydratase" evidence="2">
    <location>
        <begin position="4"/>
        <end position="246"/>
    </location>
</feature>
<evidence type="ECO:0000259" key="2">
    <source>
        <dbReference type="Pfam" id="PF01370"/>
    </source>
</evidence>
<dbReference type="Pfam" id="PF01370">
    <property type="entry name" value="Epimerase"/>
    <property type="match status" value="1"/>
</dbReference>
<accession>A0A1L8RAJ3</accession>
<dbReference type="OrthoDB" id="9811743at2"/>
<reference evidence="3 4" key="1">
    <citation type="submission" date="2014-12" db="EMBL/GenBank/DDBJ databases">
        <title>Draft genome sequences of 29 type strains of Enterococci.</title>
        <authorList>
            <person name="Zhong Z."/>
            <person name="Sun Z."/>
            <person name="Liu W."/>
            <person name="Zhang W."/>
            <person name="Zhang H."/>
        </authorList>
    </citation>
    <scope>NUCLEOTIDE SEQUENCE [LARGE SCALE GENOMIC DNA]</scope>
    <source>
        <strain evidence="3 4">DSM 21207</strain>
    </source>
</reference>
<dbReference type="PANTHER" id="PTHR43000">
    <property type="entry name" value="DTDP-D-GLUCOSE 4,6-DEHYDRATASE-RELATED"/>
    <property type="match status" value="1"/>
</dbReference>